<name>A0A812WSD0_SYMPI</name>
<dbReference type="EMBL" id="CAJNIZ010044713">
    <property type="protein sequence ID" value="CAE7698778.1"/>
    <property type="molecule type" value="Genomic_DNA"/>
</dbReference>
<keyword evidence="2" id="KW-1185">Reference proteome</keyword>
<protein>
    <submittedName>
        <fullName evidence="1">Uncharacterized protein</fullName>
    </submittedName>
</protein>
<dbReference type="AlphaFoldDB" id="A0A812WSD0"/>
<reference evidence="1" key="1">
    <citation type="submission" date="2021-02" db="EMBL/GenBank/DDBJ databases">
        <authorList>
            <person name="Dougan E. K."/>
            <person name="Rhodes N."/>
            <person name="Thang M."/>
            <person name="Chan C."/>
        </authorList>
    </citation>
    <scope>NUCLEOTIDE SEQUENCE</scope>
</reference>
<proteinExistence type="predicted"/>
<accession>A0A812WSD0</accession>
<gene>
    <name evidence="1" type="ORF">SPIL2461_LOCUS19635</name>
</gene>
<evidence type="ECO:0000313" key="2">
    <source>
        <dbReference type="Proteomes" id="UP000649617"/>
    </source>
</evidence>
<evidence type="ECO:0000313" key="1">
    <source>
        <dbReference type="EMBL" id="CAE7698778.1"/>
    </source>
</evidence>
<dbReference type="Proteomes" id="UP000649617">
    <property type="component" value="Unassembled WGS sequence"/>
</dbReference>
<comment type="caution">
    <text evidence="1">The sequence shown here is derived from an EMBL/GenBank/DDBJ whole genome shotgun (WGS) entry which is preliminary data.</text>
</comment>
<organism evidence="1 2">
    <name type="scientific">Symbiodinium pilosum</name>
    <name type="common">Dinoflagellate</name>
    <dbReference type="NCBI Taxonomy" id="2952"/>
    <lineage>
        <taxon>Eukaryota</taxon>
        <taxon>Sar</taxon>
        <taxon>Alveolata</taxon>
        <taxon>Dinophyceae</taxon>
        <taxon>Suessiales</taxon>
        <taxon>Symbiodiniaceae</taxon>
        <taxon>Symbiodinium</taxon>
    </lineage>
</organism>
<feature type="non-terminal residue" evidence="1">
    <location>
        <position position="66"/>
    </location>
</feature>
<sequence length="66" mass="7373">VDRLDGNMLMSAAVAQRLGLYKMGERFYAPAQIRAFLPFNGAAGLETLLVKGMVHISNQLCRDEFR</sequence>
<feature type="non-terminal residue" evidence="1">
    <location>
        <position position="1"/>
    </location>
</feature>